<dbReference type="Gene3D" id="3.40.50.150">
    <property type="entry name" value="Vaccinia Virus protein VP39"/>
    <property type="match status" value="1"/>
</dbReference>
<keyword evidence="1" id="KW-0808">Transferase</keyword>
<keyword evidence="1" id="KW-0489">Methyltransferase</keyword>
<dbReference type="SUPFAM" id="SSF53335">
    <property type="entry name" value="S-adenosyl-L-methionine-dependent methyltransferases"/>
    <property type="match status" value="1"/>
</dbReference>
<reference evidence="1 2" key="1">
    <citation type="journal article" date="2015" name="PLoS ONE">
        <title>Genomic analysis reveals the molecular basis for capsule loss in the group B streptococcus population.</title>
        <authorList>
            <consortium name="DEVANI Consortium"/>
            <person name="Rosini R."/>
            <person name="Campisi E."/>
            <person name="De Chiara M."/>
            <person name="Tettelin H."/>
            <person name="Rinaudo D."/>
            <person name="Toniolo C."/>
            <person name="Metruccio M."/>
            <person name="Guidotti S."/>
            <person name="Sorensen U.B."/>
            <person name="Kilian M."/>
            <person name="Ramirez M."/>
            <person name="Janulczyk R."/>
            <person name="Donati C."/>
            <person name="Grandi G."/>
            <person name="Margarit I."/>
        </authorList>
    </citation>
    <scope>NUCLEOTIDE SEQUENCE [LARGE SCALE GENOMIC DNA]</scope>
    <source>
        <strain evidence="1 2">DK-B-USS-215</strain>
    </source>
</reference>
<dbReference type="GO" id="GO:0008168">
    <property type="term" value="F:methyltransferase activity"/>
    <property type="evidence" value="ECO:0007669"/>
    <property type="project" value="UniProtKB-KW"/>
</dbReference>
<accession>A0A837KWI7</accession>
<dbReference type="InterPro" id="IPR029063">
    <property type="entry name" value="SAM-dependent_MTases_sf"/>
</dbReference>
<protein>
    <submittedName>
        <fullName evidence="1">SAM-dependent methyltransferase</fullName>
    </submittedName>
</protein>
<dbReference type="PANTHER" id="PTHR35276:SF1">
    <property type="entry name" value="TRNA (MNM(5)S(2)U34)-METHYLTRANSFERASE, CHLOROPLASTIC"/>
    <property type="match status" value="1"/>
</dbReference>
<comment type="caution">
    <text evidence="1">The sequence shown here is derived from an EMBL/GenBank/DDBJ whole genome shotgun (WGS) entry which is preliminary data.</text>
</comment>
<proteinExistence type="predicted"/>
<dbReference type="Pfam" id="PF06962">
    <property type="entry name" value="rRNA_methylase"/>
    <property type="match status" value="1"/>
</dbReference>
<name>A0A837KWI7_STRAG</name>
<evidence type="ECO:0000313" key="1">
    <source>
        <dbReference type="EMBL" id="KLL35099.1"/>
    </source>
</evidence>
<sequence length="188" mass="20970">MIKRPIHLSHDFLAEVIDKKAITLDATMGNGNDTVFLAKSSKKVYAFDIQEEAIAKTKAKLTEQGISNVELILDGHENLEQYVHTPLRAAIFNLGYLPSADKTVITKPHTTIKAIKNVLDILEVGGRLSLMVYYGHDGGKSEKDAVIAFVEQLPQNNFATMLYQPLNQVNTPPFLIMVEKLQSYENEV</sequence>
<dbReference type="Proteomes" id="UP000035346">
    <property type="component" value="Unassembled WGS sequence"/>
</dbReference>
<dbReference type="CDD" id="cd02440">
    <property type="entry name" value="AdoMet_MTases"/>
    <property type="match status" value="1"/>
</dbReference>
<dbReference type="InterPro" id="IPR010719">
    <property type="entry name" value="MnmM_MeTrfase"/>
</dbReference>
<dbReference type="PANTHER" id="PTHR35276">
    <property type="entry name" value="S-ADENOSYL-L-METHIONINE-DEPENDENT METHYLTRANSFERASES SUPERFAMILY PROTEIN"/>
    <property type="match status" value="1"/>
</dbReference>
<dbReference type="RefSeq" id="WP_000596041.1">
    <property type="nucleotide sequence ID" value="NZ_JAIWPA010000018.1"/>
</dbReference>
<dbReference type="AlphaFoldDB" id="A0A837KWI7"/>
<dbReference type="EMBL" id="LBKL01000102">
    <property type="protein sequence ID" value="KLL35099.1"/>
    <property type="molecule type" value="Genomic_DNA"/>
</dbReference>
<organism evidence="1 2">
    <name type="scientific">Streptococcus agalactiae</name>
    <dbReference type="NCBI Taxonomy" id="1311"/>
    <lineage>
        <taxon>Bacteria</taxon>
        <taxon>Bacillati</taxon>
        <taxon>Bacillota</taxon>
        <taxon>Bacilli</taxon>
        <taxon>Lactobacillales</taxon>
        <taxon>Streptococcaceae</taxon>
        <taxon>Streptococcus</taxon>
    </lineage>
</organism>
<dbReference type="GO" id="GO:0032259">
    <property type="term" value="P:methylation"/>
    <property type="evidence" value="ECO:0007669"/>
    <property type="project" value="UniProtKB-KW"/>
</dbReference>
<evidence type="ECO:0000313" key="2">
    <source>
        <dbReference type="Proteomes" id="UP000035346"/>
    </source>
</evidence>
<gene>
    <name evidence="1" type="ORF">WA04_11460</name>
</gene>